<gene>
    <name evidence="2" type="ORF">RA086_13155</name>
</gene>
<feature type="transmembrane region" description="Helical" evidence="1">
    <location>
        <begin position="83"/>
        <end position="103"/>
    </location>
</feature>
<evidence type="ECO:0000313" key="2">
    <source>
        <dbReference type="EMBL" id="MDQ7938556.1"/>
    </source>
</evidence>
<dbReference type="Pfam" id="PF19700">
    <property type="entry name" value="DUF6198"/>
    <property type="match status" value="1"/>
</dbReference>
<organism evidence="2 3">
    <name type="scientific">Lactiplantibacillus brownii</name>
    <dbReference type="NCBI Taxonomy" id="3069269"/>
    <lineage>
        <taxon>Bacteria</taxon>
        <taxon>Bacillati</taxon>
        <taxon>Bacillota</taxon>
        <taxon>Bacilli</taxon>
        <taxon>Lactobacillales</taxon>
        <taxon>Lactobacillaceae</taxon>
        <taxon>Lactiplantibacillus</taxon>
    </lineage>
</organism>
<feature type="transmembrane region" description="Helical" evidence="1">
    <location>
        <begin position="12"/>
        <end position="36"/>
    </location>
</feature>
<accession>A0ABU1AC71</accession>
<protein>
    <submittedName>
        <fullName evidence="2">Membrane protein</fullName>
    </submittedName>
</protein>
<feature type="transmembrane region" description="Helical" evidence="1">
    <location>
        <begin position="109"/>
        <end position="132"/>
    </location>
</feature>
<dbReference type="PANTHER" id="PTHR40078">
    <property type="entry name" value="INTEGRAL MEMBRANE PROTEIN-RELATED"/>
    <property type="match status" value="1"/>
</dbReference>
<keyword evidence="1" id="KW-0472">Membrane</keyword>
<dbReference type="PANTHER" id="PTHR40078:SF1">
    <property type="entry name" value="INTEGRAL MEMBRANE PROTEIN"/>
    <property type="match status" value="1"/>
</dbReference>
<dbReference type="InterPro" id="IPR038750">
    <property type="entry name" value="YczE/YyaS-like"/>
</dbReference>
<dbReference type="EMBL" id="JAVCWF010000001">
    <property type="protein sequence ID" value="MDQ7938556.1"/>
    <property type="molecule type" value="Genomic_DNA"/>
</dbReference>
<name>A0ABU1AC71_9LACO</name>
<evidence type="ECO:0000256" key="1">
    <source>
        <dbReference type="SAM" id="Phobius"/>
    </source>
</evidence>
<keyword evidence="1" id="KW-0812">Transmembrane</keyword>
<dbReference type="Proteomes" id="UP001227831">
    <property type="component" value="Unassembled WGS sequence"/>
</dbReference>
<dbReference type="RefSeq" id="WP_308704229.1">
    <property type="nucleotide sequence ID" value="NZ_AP027463.1"/>
</dbReference>
<keyword evidence="1" id="KW-1133">Transmembrane helix</keyword>
<reference evidence="2 3" key="1">
    <citation type="journal article" date="2023" name="Int. J. Syst. Evol. Microbiol.">
        <title>Lactiplantibacillus brownii sp. nov., a novel psychrotolerant species isolated from sauerkraut.</title>
        <authorList>
            <person name="Heng Y.C."/>
            <person name="Silvaraju S."/>
            <person name="Lee J.K.Y."/>
            <person name="Kittelmann S."/>
        </authorList>
    </citation>
    <scope>NUCLEOTIDE SEQUENCE [LARGE SCALE GENOMIC DNA]</scope>
    <source>
        <strain evidence="2 3">WILCCON 0030</strain>
    </source>
</reference>
<proteinExistence type="predicted"/>
<keyword evidence="3" id="KW-1185">Reference proteome</keyword>
<evidence type="ECO:0000313" key="3">
    <source>
        <dbReference type="Proteomes" id="UP001227831"/>
    </source>
</evidence>
<comment type="caution">
    <text evidence="2">The sequence shown here is derived from an EMBL/GenBank/DDBJ whole genome shotgun (WGS) entry which is preliminary data.</text>
</comment>
<sequence>MNVKELKLAKRIVFTILGSTICGVGVKLIVVANAGFDSISTLILGIMNEIQAWSTISFGTWSQILSILFLLVTFFWNRSLLGIGSIINGLIVGATVNVLAPLFKNYVATSYDLVISMIGFILMAFGTAVYLASDLGSGPTEALMNCLVTHFQWSLRCARVVLDSSFIALGFLMGAKVGFATLIAMFGLGPLIQLFLKQIKKIHTGTKAYE</sequence>
<feature type="transmembrane region" description="Helical" evidence="1">
    <location>
        <begin position="56"/>
        <end position="76"/>
    </location>
</feature>